<dbReference type="Proteomes" id="UP000317663">
    <property type="component" value="Unassembled WGS sequence"/>
</dbReference>
<protein>
    <submittedName>
        <fullName evidence="1">Uncharacterized protein</fullName>
    </submittedName>
</protein>
<name>A0A502GEN5_9GAMM</name>
<keyword evidence="2" id="KW-1185">Reference proteome</keyword>
<sequence length="132" mass="14600">MLLGYLKASNTGFKLQSTFDLETSCIDVIIDGCLQGHIRLSEDGAILNSDSVQPAQRLLVLSLAPILRSNASIFNDEDHIFISLINDNLVIWRTKADAQEIRNKTTLNMTSNNIQCDDADEFANLAIMITIS</sequence>
<accession>A0A502GEN5</accession>
<gene>
    <name evidence="1" type="ORF">EAH77_16065</name>
</gene>
<dbReference type="RefSeq" id="WP_140473809.1">
    <property type="nucleotide sequence ID" value="NZ_RCZD01000008.1"/>
</dbReference>
<evidence type="ECO:0000313" key="1">
    <source>
        <dbReference type="EMBL" id="TPG60082.1"/>
    </source>
</evidence>
<organism evidence="1 2">
    <name type="scientific">Ewingella americana</name>
    <dbReference type="NCBI Taxonomy" id="41202"/>
    <lineage>
        <taxon>Bacteria</taxon>
        <taxon>Pseudomonadati</taxon>
        <taxon>Pseudomonadota</taxon>
        <taxon>Gammaproteobacteria</taxon>
        <taxon>Enterobacterales</taxon>
        <taxon>Yersiniaceae</taxon>
        <taxon>Ewingella</taxon>
    </lineage>
</organism>
<reference evidence="1 2" key="1">
    <citation type="journal article" date="2019" name="Environ. Microbiol.">
        <title>Species interactions and distinct microbial communities in high Arctic permafrost affected cryosols are associated with the CH4 and CO2 gas fluxes.</title>
        <authorList>
            <person name="Altshuler I."/>
            <person name="Hamel J."/>
            <person name="Turney S."/>
            <person name="Magnuson E."/>
            <person name="Levesque R."/>
            <person name="Greer C."/>
            <person name="Whyte L.G."/>
        </authorList>
    </citation>
    <scope>NUCLEOTIDE SEQUENCE [LARGE SCALE GENOMIC DNA]</scope>
    <source>
        <strain evidence="1 2">E4</strain>
    </source>
</reference>
<comment type="caution">
    <text evidence="1">The sequence shown here is derived from an EMBL/GenBank/DDBJ whole genome shotgun (WGS) entry which is preliminary data.</text>
</comment>
<dbReference type="EMBL" id="RCZD01000008">
    <property type="protein sequence ID" value="TPG60082.1"/>
    <property type="molecule type" value="Genomic_DNA"/>
</dbReference>
<dbReference type="AlphaFoldDB" id="A0A502GEN5"/>
<proteinExistence type="predicted"/>
<evidence type="ECO:0000313" key="2">
    <source>
        <dbReference type="Proteomes" id="UP000317663"/>
    </source>
</evidence>